<dbReference type="EMBL" id="HAEB01018540">
    <property type="protein sequence ID" value="SBQ65067.1"/>
    <property type="molecule type" value="Transcribed_RNA"/>
</dbReference>
<reference evidence="1" key="2">
    <citation type="submission" date="2016-06" db="EMBL/GenBank/DDBJ databases">
        <title>The genome of a short-lived fish provides insights into sex chromosome evolution and the genetic control of aging.</title>
        <authorList>
            <person name="Reichwald K."/>
            <person name="Felder M."/>
            <person name="Petzold A."/>
            <person name="Koch P."/>
            <person name="Groth M."/>
            <person name="Platzer M."/>
        </authorList>
    </citation>
    <scope>NUCLEOTIDE SEQUENCE</scope>
    <source>
        <tissue evidence="1">Brain</tissue>
    </source>
</reference>
<proteinExistence type="predicted"/>
<dbReference type="AlphaFoldDB" id="A0A1A8G1H7"/>
<sequence>WTATPWEVVPYYRTMDSARAAVTPAGTLHLISWLFKSGQLEIIRGEKCLVVAGSNLCSLPFGGPLWFFGDLNQVVAS</sequence>
<gene>
    <name evidence="1" type="primary">Nfu_g_1_017441</name>
</gene>
<accession>A0A1A8G1H7</accession>
<reference evidence="1" key="1">
    <citation type="submission" date="2016-05" db="EMBL/GenBank/DDBJ databases">
        <authorList>
            <person name="Lavstsen T."/>
            <person name="Jespersen J.S."/>
        </authorList>
    </citation>
    <scope>NUCLEOTIDE SEQUENCE</scope>
    <source>
        <tissue evidence="1">Brain</tissue>
    </source>
</reference>
<feature type="non-terminal residue" evidence="1">
    <location>
        <position position="1"/>
    </location>
</feature>
<evidence type="ECO:0000313" key="1">
    <source>
        <dbReference type="EMBL" id="SBQ65067.1"/>
    </source>
</evidence>
<organism evidence="1">
    <name type="scientific">Nothobranchius korthausae</name>
    <dbReference type="NCBI Taxonomy" id="1143690"/>
    <lineage>
        <taxon>Eukaryota</taxon>
        <taxon>Metazoa</taxon>
        <taxon>Chordata</taxon>
        <taxon>Craniata</taxon>
        <taxon>Vertebrata</taxon>
        <taxon>Euteleostomi</taxon>
        <taxon>Actinopterygii</taxon>
        <taxon>Neopterygii</taxon>
        <taxon>Teleostei</taxon>
        <taxon>Neoteleostei</taxon>
        <taxon>Acanthomorphata</taxon>
        <taxon>Ovalentaria</taxon>
        <taxon>Atherinomorphae</taxon>
        <taxon>Cyprinodontiformes</taxon>
        <taxon>Nothobranchiidae</taxon>
        <taxon>Nothobranchius</taxon>
    </lineage>
</organism>
<name>A0A1A8G1H7_9TELE</name>
<protein>
    <submittedName>
        <fullName evidence="1">Uncharacterized protein</fullName>
    </submittedName>
</protein>